<gene>
    <name evidence="4" type="ORF">HMF3257_21875</name>
</gene>
<sequence>MYNLYLVTLVSLLIHVATYAQTVPPSQTASPAPVDLNERVRQLEENQRFSDQGLAKSIDDLLWYQKLGDVAIIDKVRYASKPPHVIKNPTGQGANNPVVIPAYTFVSRKFASAKKLPLLIFVHDGVHGDFSTLYAHVVRELVDQGYMILAPEYRGSVGYGGTFYNQIDYGDYENDDVLAGKRWAVENMPQVDADRVGIIGWSHGGMITLMNIFDHPEDYKVAYAGVPVTDIIARLGYKPASYRTIFSAATHIGKDPSDNVAEYRRRSPVWNAQKLKTPLLIHTNTNDEDVNVLEVESLINALKAHEKKFDYKIYQDAPGGHSFNRLDTKLARDSREEIYKFLAKYLNPPAAVK</sequence>
<organism evidence="4 5">
    <name type="scientific">Spirosoma telluris</name>
    <dbReference type="NCBI Taxonomy" id="2183553"/>
    <lineage>
        <taxon>Bacteria</taxon>
        <taxon>Pseudomonadati</taxon>
        <taxon>Bacteroidota</taxon>
        <taxon>Cytophagia</taxon>
        <taxon>Cytophagales</taxon>
        <taxon>Cytophagaceae</taxon>
        <taxon>Spirosoma</taxon>
    </lineage>
</organism>
<evidence type="ECO:0000259" key="3">
    <source>
        <dbReference type="Pfam" id="PF00326"/>
    </source>
</evidence>
<dbReference type="InterPro" id="IPR001375">
    <property type="entry name" value="Peptidase_S9_cat"/>
</dbReference>
<dbReference type="AlphaFoldDB" id="A0A327NLS4"/>
<evidence type="ECO:0000256" key="1">
    <source>
        <dbReference type="ARBA" id="ARBA00022801"/>
    </source>
</evidence>
<dbReference type="OrthoDB" id="9812921at2"/>
<feature type="chain" id="PRO_5016333730" evidence="2">
    <location>
        <begin position="21"/>
        <end position="353"/>
    </location>
</feature>
<dbReference type="PANTHER" id="PTHR42776">
    <property type="entry name" value="SERINE PEPTIDASE S9 FAMILY MEMBER"/>
    <property type="match status" value="1"/>
</dbReference>
<dbReference type="InterPro" id="IPR029058">
    <property type="entry name" value="AB_hydrolase_fold"/>
</dbReference>
<dbReference type="PANTHER" id="PTHR42776:SF27">
    <property type="entry name" value="DIPEPTIDYL PEPTIDASE FAMILY MEMBER 6"/>
    <property type="match status" value="1"/>
</dbReference>
<evidence type="ECO:0000313" key="5">
    <source>
        <dbReference type="Proteomes" id="UP000249016"/>
    </source>
</evidence>
<feature type="signal peptide" evidence="2">
    <location>
        <begin position="1"/>
        <end position="20"/>
    </location>
</feature>
<name>A0A327NLS4_9BACT</name>
<protein>
    <submittedName>
        <fullName evidence="4">S9 family peptidase</fullName>
    </submittedName>
</protein>
<dbReference type="Pfam" id="PF00326">
    <property type="entry name" value="Peptidase_S9"/>
    <property type="match status" value="1"/>
</dbReference>
<reference evidence="4 5" key="1">
    <citation type="submission" date="2018-06" db="EMBL/GenBank/DDBJ databases">
        <title>Spirosoma sp. HMF3257 Genome sequencing and assembly.</title>
        <authorList>
            <person name="Kang H."/>
            <person name="Cha I."/>
            <person name="Kim H."/>
            <person name="Kang J."/>
            <person name="Joh K."/>
        </authorList>
    </citation>
    <scope>NUCLEOTIDE SEQUENCE [LARGE SCALE GENOMIC DNA]</scope>
    <source>
        <strain evidence="4 5">HMF3257</strain>
    </source>
</reference>
<comment type="caution">
    <text evidence="4">The sequence shown here is derived from an EMBL/GenBank/DDBJ whole genome shotgun (WGS) entry which is preliminary data.</text>
</comment>
<keyword evidence="2" id="KW-0732">Signal</keyword>
<evidence type="ECO:0000313" key="4">
    <source>
        <dbReference type="EMBL" id="RAI76172.1"/>
    </source>
</evidence>
<dbReference type="GO" id="GO:0004252">
    <property type="term" value="F:serine-type endopeptidase activity"/>
    <property type="evidence" value="ECO:0007669"/>
    <property type="project" value="TreeGrafter"/>
</dbReference>
<dbReference type="EMBL" id="QLII01000001">
    <property type="protein sequence ID" value="RAI76172.1"/>
    <property type="molecule type" value="Genomic_DNA"/>
</dbReference>
<dbReference type="GO" id="GO:0006508">
    <property type="term" value="P:proteolysis"/>
    <property type="evidence" value="ECO:0007669"/>
    <property type="project" value="InterPro"/>
</dbReference>
<accession>A0A327NLS4</accession>
<dbReference type="RefSeq" id="WP_111345467.1">
    <property type="nucleotide sequence ID" value="NZ_QLII01000001.1"/>
</dbReference>
<dbReference type="Gene3D" id="3.40.50.1820">
    <property type="entry name" value="alpha/beta hydrolase"/>
    <property type="match status" value="1"/>
</dbReference>
<dbReference type="Proteomes" id="UP000249016">
    <property type="component" value="Unassembled WGS sequence"/>
</dbReference>
<keyword evidence="1" id="KW-0378">Hydrolase</keyword>
<dbReference type="SUPFAM" id="SSF53474">
    <property type="entry name" value="alpha/beta-Hydrolases"/>
    <property type="match status" value="1"/>
</dbReference>
<feature type="domain" description="Peptidase S9 prolyl oligopeptidase catalytic" evidence="3">
    <location>
        <begin position="141"/>
        <end position="347"/>
    </location>
</feature>
<proteinExistence type="predicted"/>
<evidence type="ECO:0000256" key="2">
    <source>
        <dbReference type="SAM" id="SignalP"/>
    </source>
</evidence>
<keyword evidence="5" id="KW-1185">Reference proteome</keyword>